<protein>
    <submittedName>
        <fullName evidence="2">Uncharacterized protein</fullName>
    </submittedName>
</protein>
<feature type="transmembrane region" description="Helical" evidence="1">
    <location>
        <begin position="6"/>
        <end position="24"/>
    </location>
</feature>
<dbReference type="EMBL" id="AOPO01000010">
    <property type="protein sequence ID" value="ELY20981.1"/>
    <property type="molecule type" value="Genomic_DNA"/>
</dbReference>
<evidence type="ECO:0000313" key="2">
    <source>
        <dbReference type="EMBL" id="ELY20981.1"/>
    </source>
</evidence>
<dbReference type="PATRIC" id="fig|1204738.3.peg.3488"/>
<comment type="caution">
    <text evidence="2">The sequence shown here is derived from an EMBL/GenBank/DDBJ whole genome shotgun (WGS) entry which is preliminary data.</text>
</comment>
<proteinExistence type="predicted"/>
<evidence type="ECO:0000256" key="1">
    <source>
        <dbReference type="SAM" id="Phobius"/>
    </source>
</evidence>
<keyword evidence="1" id="KW-0812">Transmembrane</keyword>
<dbReference type="RefSeq" id="WP_009287848.1">
    <property type="nucleotide sequence ID" value="NZ_AOPO01000010.1"/>
</dbReference>
<dbReference type="AlphaFoldDB" id="L9U8M9"/>
<keyword evidence="1" id="KW-0472">Membrane</keyword>
<accession>L9U8M9</accession>
<evidence type="ECO:0000313" key="3">
    <source>
        <dbReference type="Proteomes" id="UP000011651"/>
    </source>
</evidence>
<gene>
    <name evidence="2" type="ORF">HALTITAN_2310</name>
</gene>
<name>L9U8M9_9GAMM</name>
<dbReference type="Proteomes" id="UP000011651">
    <property type="component" value="Unassembled WGS sequence"/>
</dbReference>
<reference evidence="2 3" key="1">
    <citation type="journal article" date="2013" name="Genome Announc.">
        <title>Draft Genome of the Marine Gammaproteobacterium Halomonas titanicae.</title>
        <authorList>
            <person name="Sanchez-Porro C."/>
            <person name="de la Haba R.R."/>
            <person name="Cruz-Hernandez N."/>
            <person name="Gonzalez J.M."/>
            <person name="Reyes-Guirao C."/>
            <person name="Navarro-Sampedro L."/>
            <person name="Carballo M."/>
            <person name="Ventosa A."/>
        </authorList>
    </citation>
    <scope>NUCLEOTIDE SEQUENCE [LARGE SCALE GENOMIC DNA]</scope>
    <source>
        <strain evidence="2 3">BH1</strain>
    </source>
</reference>
<sequence length="289" mass="34176">MNFSDPKIQAALIAAAVSVFVLILKGISRPLWERYFHTYKLESDYRFEQKKQVREAISKHKIALLNAAESLNHRMWNFSENAPEGWHKIDSYPVVEKYYLISFCYRFLLFFAICRDIERETIYLDSTVSTDTDLTFLKYIKLFPQLFCDVSIFKGFEYDKSSDSDHFYRDDFNAMLKKINSNTQLLDFNEFKKLDFDNDFPKIIKYFSGVSLQRDCMRWQALNSFHFVLMAFINEYGYDFQVTSTKQFKKLTDDLPTNIITQNVDTFVKRSGLEKSKQLKAALNCLKRV</sequence>
<organism evidence="2 3">
    <name type="scientific">Vreelandella titanicae BH1</name>
    <dbReference type="NCBI Taxonomy" id="1204738"/>
    <lineage>
        <taxon>Bacteria</taxon>
        <taxon>Pseudomonadati</taxon>
        <taxon>Pseudomonadota</taxon>
        <taxon>Gammaproteobacteria</taxon>
        <taxon>Oceanospirillales</taxon>
        <taxon>Halomonadaceae</taxon>
        <taxon>Vreelandella</taxon>
    </lineage>
</organism>
<keyword evidence="1" id="KW-1133">Transmembrane helix</keyword>